<protein>
    <submittedName>
        <fullName evidence="2">Uncharacterized protein</fullName>
    </submittedName>
</protein>
<reference evidence="2" key="1">
    <citation type="submission" date="2020-03" db="EMBL/GenBank/DDBJ databases">
        <authorList>
            <person name="Weist P."/>
        </authorList>
    </citation>
    <scope>NUCLEOTIDE SEQUENCE</scope>
</reference>
<comment type="caution">
    <text evidence="2">The sequence shown here is derived from an EMBL/GenBank/DDBJ whole genome shotgun (WGS) entry which is preliminary data.</text>
</comment>
<accession>A0A9N7U0J7</accession>
<feature type="region of interest" description="Disordered" evidence="1">
    <location>
        <begin position="79"/>
        <end position="115"/>
    </location>
</feature>
<organism evidence="2 3">
    <name type="scientific">Pleuronectes platessa</name>
    <name type="common">European plaice</name>
    <dbReference type="NCBI Taxonomy" id="8262"/>
    <lineage>
        <taxon>Eukaryota</taxon>
        <taxon>Metazoa</taxon>
        <taxon>Chordata</taxon>
        <taxon>Craniata</taxon>
        <taxon>Vertebrata</taxon>
        <taxon>Euteleostomi</taxon>
        <taxon>Actinopterygii</taxon>
        <taxon>Neopterygii</taxon>
        <taxon>Teleostei</taxon>
        <taxon>Neoteleostei</taxon>
        <taxon>Acanthomorphata</taxon>
        <taxon>Carangaria</taxon>
        <taxon>Pleuronectiformes</taxon>
        <taxon>Pleuronectoidei</taxon>
        <taxon>Pleuronectidae</taxon>
        <taxon>Pleuronectes</taxon>
    </lineage>
</organism>
<evidence type="ECO:0000256" key="1">
    <source>
        <dbReference type="SAM" id="MobiDB-lite"/>
    </source>
</evidence>
<name>A0A9N7U0J7_PLEPL</name>
<dbReference type="AlphaFoldDB" id="A0A9N7U0J7"/>
<evidence type="ECO:0000313" key="2">
    <source>
        <dbReference type="EMBL" id="CAB1422152.1"/>
    </source>
</evidence>
<dbReference type="EMBL" id="CADEAL010000564">
    <property type="protein sequence ID" value="CAB1422152.1"/>
    <property type="molecule type" value="Genomic_DNA"/>
</dbReference>
<feature type="compositionally biased region" description="Basic and acidic residues" evidence="1">
    <location>
        <begin position="79"/>
        <end position="106"/>
    </location>
</feature>
<sequence>MKRIIPSNRIWRLEQSLRSVFYSLAGVALFGEMELTDGEPIATPKGSAVEALLYDVPLMTNTDDRSLLVILIKMNDAKTRSTWRDRRRGRDCDDGKRRRGGREEGTKWGMRTGGIGGKTRVEDNMGLFAVSSVLFVDPCDPERIRK</sequence>
<dbReference type="Proteomes" id="UP001153269">
    <property type="component" value="Unassembled WGS sequence"/>
</dbReference>
<proteinExistence type="predicted"/>
<gene>
    <name evidence="2" type="ORF">PLEPLA_LOCUS10041</name>
</gene>
<evidence type="ECO:0000313" key="3">
    <source>
        <dbReference type="Proteomes" id="UP001153269"/>
    </source>
</evidence>
<keyword evidence="3" id="KW-1185">Reference proteome</keyword>